<evidence type="ECO:0000313" key="3">
    <source>
        <dbReference type="Proteomes" id="UP000256708"/>
    </source>
</evidence>
<dbReference type="Proteomes" id="UP000256708">
    <property type="component" value="Unassembled WGS sequence"/>
</dbReference>
<keyword evidence="3" id="KW-1185">Reference proteome</keyword>
<name>A0A3D8LEU2_9BACT</name>
<organism evidence="2 3">
    <name type="scientific">Pontibacter diazotrophicus</name>
    <dbReference type="NCBI Taxonomy" id="1400979"/>
    <lineage>
        <taxon>Bacteria</taxon>
        <taxon>Pseudomonadati</taxon>
        <taxon>Bacteroidota</taxon>
        <taxon>Cytophagia</taxon>
        <taxon>Cytophagales</taxon>
        <taxon>Hymenobacteraceae</taxon>
        <taxon>Pontibacter</taxon>
    </lineage>
</organism>
<reference evidence="3" key="1">
    <citation type="submission" date="2018-08" db="EMBL/GenBank/DDBJ databases">
        <authorList>
            <person name="Liu Z.-W."/>
            <person name="Du Z.-J."/>
        </authorList>
    </citation>
    <scope>NUCLEOTIDE SEQUENCE [LARGE SCALE GENOMIC DNA]</scope>
    <source>
        <strain evidence="3">H4X</strain>
    </source>
</reference>
<feature type="domain" description="Glycosyltransferase 2-like" evidence="1">
    <location>
        <begin position="14"/>
        <end position="165"/>
    </location>
</feature>
<dbReference type="AlphaFoldDB" id="A0A3D8LEU2"/>
<dbReference type="PANTHER" id="PTHR43685">
    <property type="entry name" value="GLYCOSYLTRANSFERASE"/>
    <property type="match status" value="1"/>
</dbReference>
<dbReference type="InterPro" id="IPR001173">
    <property type="entry name" value="Glyco_trans_2-like"/>
</dbReference>
<gene>
    <name evidence="2" type="ORF">DXT99_07925</name>
</gene>
<evidence type="ECO:0000313" key="2">
    <source>
        <dbReference type="EMBL" id="RDV15907.1"/>
    </source>
</evidence>
<keyword evidence="2" id="KW-0808">Transferase</keyword>
<dbReference type="SUPFAM" id="SSF53448">
    <property type="entry name" value="Nucleotide-diphospho-sugar transferases"/>
    <property type="match status" value="1"/>
</dbReference>
<dbReference type="EMBL" id="QRGR01000007">
    <property type="protein sequence ID" value="RDV15907.1"/>
    <property type="molecule type" value="Genomic_DNA"/>
</dbReference>
<dbReference type="CDD" id="cd00761">
    <property type="entry name" value="Glyco_tranf_GTA_type"/>
    <property type="match status" value="1"/>
</dbReference>
<dbReference type="GO" id="GO:0016740">
    <property type="term" value="F:transferase activity"/>
    <property type="evidence" value="ECO:0007669"/>
    <property type="project" value="UniProtKB-KW"/>
</dbReference>
<dbReference type="PANTHER" id="PTHR43685:SF2">
    <property type="entry name" value="GLYCOSYLTRANSFERASE 2-LIKE DOMAIN-CONTAINING PROTEIN"/>
    <property type="match status" value="1"/>
</dbReference>
<dbReference type="Pfam" id="PF00535">
    <property type="entry name" value="Glycos_transf_2"/>
    <property type="match status" value="1"/>
</dbReference>
<accession>A0A3D8LEU2</accession>
<dbReference type="InterPro" id="IPR050834">
    <property type="entry name" value="Glycosyltransf_2"/>
</dbReference>
<proteinExistence type="predicted"/>
<evidence type="ECO:0000259" key="1">
    <source>
        <dbReference type="Pfam" id="PF00535"/>
    </source>
</evidence>
<comment type="caution">
    <text evidence="2">The sequence shown here is derived from an EMBL/GenBank/DDBJ whole genome shotgun (WGS) entry which is preliminary data.</text>
</comment>
<dbReference type="InterPro" id="IPR029044">
    <property type="entry name" value="Nucleotide-diphossugar_trans"/>
</dbReference>
<protein>
    <submittedName>
        <fullName evidence="2">Glycosyltransferase family 2 protein</fullName>
    </submittedName>
</protein>
<sequence length="297" mass="33743">MEIDKPKKLKNSISFIMPCFNCSATMDASIMSIINTNFEEGDEIILIDDASIDDTYAKALSYSNRYSFIKVLRHHNNKGTAAAGRNTGIDQASSDLIFCLDSDNILRPNSIRVLKEFLVANALDAAAFGRIDYFSENSLEVTSSWILTEKLSFIDALNDPMKTPCGSGNYLYTKALWKKAGRHNEFLGGAYDSELFGLKILAEGAKFWTLPETSYLHRNGYESTYMREYSKRNASLLFLAGLIDYWNQVHEDDVDYIFGKGRLTWMDNIAQKPLRPKSNKKKSIYKRVVKKLKNQLL</sequence>
<dbReference type="Gene3D" id="3.90.550.10">
    <property type="entry name" value="Spore Coat Polysaccharide Biosynthesis Protein SpsA, Chain A"/>
    <property type="match status" value="1"/>
</dbReference>